<dbReference type="Pfam" id="PF07793">
    <property type="entry name" value="DUF1631"/>
    <property type="match status" value="1"/>
</dbReference>
<dbReference type="EMBL" id="BPMK01000014">
    <property type="protein sequence ID" value="GIZ53101.1"/>
    <property type="molecule type" value="Genomic_DNA"/>
</dbReference>
<protein>
    <recommendedName>
        <fullName evidence="3">Thymidine phosphorylase</fullName>
    </recommendedName>
</protein>
<dbReference type="RefSeq" id="WP_220809523.1">
    <property type="nucleotide sequence ID" value="NZ_BPMK01000014.1"/>
</dbReference>
<proteinExistence type="predicted"/>
<evidence type="ECO:0000313" key="1">
    <source>
        <dbReference type="EMBL" id="GIZ53101.1"/>
    </source>
</evidence>
<comment type="caution">
    <text evidence="1">The sequence shown here is derived from an EMBL/GenBank/DDBJ whole genome shotgun (WGS) entry which is preliminary data.</text>
</comment>
<dbReference type="Proteomes" id="UP000887222">
    <property type="component" value="Unassembled WGS sequence"/>
</dbReference>
<keyword evidence="2" id="KW-1185">Reference proteome</keyword>
<evidence type="ECO:0000313" key="2">
    <source>
        <dbReference type="Proteomes" id="UP000887222"/>
    </source>
</evidence>
<accession>A0ABQ4Q793</accession>
<organism evidence="1 2">
    <name type="scientific">Noviherbaspirillum aridicola</name>
    <dbReference type="NCBI Taxonomy" id="2849687"/>
    <lineage>
        <taxon>Bacteria</taxon>
        <taxon>Pseudomonadati</taxon>
        <taxon>Pseudomonadota</taxon>
        <taxon>Betaproteobacteria</taxon>
        <taxon>Burkholderiales</taxon>
        <taxon>Oxalobacteraceae</taxon>
        <taxon>Noviherbaspirillum</taxon>
    </lineage>
</organism>
<name>A0ABQ4Q793_9BURK</name>
<sequence length="685" mass="75164">MNALFLDASDARREALGELVDVATQAANPQIDALTNRIADALQRAATGGAPSEAPICQRAADLLRKNRYPFYYVVAARLAALLEREAGLGDGGLEPPAPLAADLEVDKKLCLIKASQALEHEHAERLGSLNLRLAALLGRDTLGTADNPFRPQVFLEALHEAWCEFQPDAGAHHLLYPLLGSTLGFDMGPILHALNNALARRGVSLNVAAPAAAAKTGVAAPADNDPLLQKLRRLFPTQEPQTSGRAPTGAFPSLFQDEVLQTTRSRHELLNLLTRMQGRLASLLPADIRREAPDAELSRADDAALALVARIFAIIRSNPHLAEPMKAAILSLHLPVLKAVLGDHDFFFRDSHPVRRTIELLVRLALGWDRRMGETDPVYPVFRRSVARIVADADTHIGVFAEVATELEAFAKRDQTATEQALAQPIAGALKKEKRLQAQRAARHEVALRIGTGEVAAFVETFLEDKWVSVLTLAYVARDEKPHAVESALRTMDELVWSVKPKITAEERKELLSRLPPMIAMLNKWLDAIKWTDESRVRFFTELAKCHASLVRAPLEVSPQRQVELAVEAAQKAAERRELRRMQQQPEPAPDAFDDMVSRLQSGAWLAFRQEGEGVVKLKLAWISPMRNLYLFATRDRKEAMTLEAPQLAQTLREQKAQVVPAAGLVGHALAEALNEDGGALAAA</sequence>
<reference evidence="1 2" key="1">
    <citation type="journal article" date="2022" name="Int. J. Syst. Evol. Microbiol.">
        <title>Noviherbaspirillum aridicola sp. nov., isolated from an arid soil in Pakistan.</title>
        <authorList>
            <person name="Khan I.U."/>
            <person name="Saqib M."/>
            <person name="Amin A."/>
            <person name="Hussain F."/>
            <person name="Li L."/>
            <person name="Liu Y.H."/>
            <person name="Fang B.Z."/>
            <person name="Ahmed I."/>
            <person name="Li W.J."/>
        </authorList>
    </citation>
    <scope>NUCLEOTIDE SEQUENCE [LARGE SCALE GENOMIC DNA]</scope>
    <source>
        <strain evidence="1 2">NCCP-691</strain>
    </source>
</reference>
<evidence type="ECO:0008006" key="3">
    <source>
        <dbReference type="Google" id="ProtNLM"/>
    </source>
</evidence>
<gene>
    <name evidence="1" type="ORF">NCCP691_31150</name>
</gene>
<dbReference type="InterPro" id="IPR012434">
    <property type="entry name" value="DUF1631"/>
</dbReference>